<keyword evidence="3" id="KW-1185">Reference proteome</keyword>
<gene>
    <name evidence="2" type="ORF">GMB86_05190</name>
</gene>
<evidence type="ECO:0000313" key="2">
    <source>
        <dbReference type="EMBL" id="MTT31414.1"/>
    </source>
</evidence>
<proteinExistence type="predicted"/>
<dbReference type="InterPro" id="IPR014710">
    <property type="entry name" value="RmlC-like_jellyroll"/>
</dbReference>
<dbReference type="InterPro" id="IPR052538">
    <property type="entry name" value="Flavonoid_dioxygenase-like"/>
</dbReference>
<protein>
    <submittedName>
        <fullName evidence="2">Cupin domain-containing protein</fullName>
    </submittedName>
</protein>
<feature type="domain" description="Cupin type-2" evidence="1">
    <location>
        <begin position="91"/>
        <end position="166"/>
    </location>
</feature>
<dbReference type="InterPro" id="IPR013096">
    <property type="entry name" value="Cupin_2"/>
</dbReference>
<accession>A0A6N8CMU4</accession>
<dbReference type="Proteomes" id="UP000440978">
    <property type="component" value="Unassembled WGS sequence"/>
</dbReference>
<sequence>MYYEPYIYPYPYANNVNAPMHSFERESVYRTFPNEIQQSNKDYHRYLNNNGNFYLKDFGAEPFVININEAAKQNNTFRTALWTGTHFQVTLMSLGVGEDIGLEMHPDVDQFLRIEQGQGIVQMGKNKNNLNFRRNVYDDSAIVIPAGTWHNLTNTGNTLLKLYSIYAPPNHPFGTVHPTKADAIAAEESHNYGRF</sequence>
<comment type="caution">
    <text evidence="2">The sequence shown here is derived from an EMBL/GenBank/DDBJ whole genome shotgun (WGS) entry which is preliminary data.</text>
</comment>
<dbReference type="SUPFAM" id="SSF51182">
    <property type="entry name" value="RmlC-like cupins"/>
    <property type="match status" value="1"/>
</dbReference>
<evidence type="ECO:0000259" key="1">
    <source>
        <dbReference type="Pfam" id="PF07883"/>
    </source>
</evidence>
<reference evidence="2 3" key="1">
    <citation type="submission" date="2019-11" db="EMBL/GenBank/DDBJ databases">
        <title>Terrilactibacillus tamarindus sp. nov. BCM23-1 isolated from bark of Tamarindus indica.</title>
        <authorList>
            <person name="Kingkaew E."/>
            <person name="Tanasupawat S."/>
        </authorList>
    </citation>
    <scope>NUCLEOTIDE SEQUENCE [LARGE SCALE GENOMIC DNA]</scope>
    <source>
        <strain evidence="2 3">BCM23-1</strain>
    </source>
</reference>
<dbReference type="EMBL" id="WNHB01000006">
    <property type="protein sequence ID" value="MTT31414.1"/>
    <property type="molecule type" value="Genomic_DNA"/>
</dbReference>
<evidence type="ECO:0000313" key="3">
    <source>
        <dbReference type="Proteomes" id="UP000440978"/>
    </source>
</evidence>
<dbReference type="RefSeq" id="WP_155217500.1">
    <property type="nucleotide sequence ID" value="NZ_WNHB01000006.1"/>
</dbReference>
<dbReference type="CDD" id="cd02223">
    <property type="entry name" value="cupin_Bh2720-like"/>
    <property type="match status" value="1"/>
</dbReference>
<dbReference type="Gene3D" id="2.60.120.10">
    <property type="entry name" value="Jelly Rolls"/>
    <property type="match status" value="1"/>
</dbReference>
<dbReference type="InterPro" id="IPR011051">
    <property type="entry name" value="RmlC_Cupin_sf"/>
</dbReference>
<dbReference type="Pfam" id="PF07883">
    <property type="entry name" value="Cupin_2"/>
    <property type="match status" value="1"/>
</dbReference>
<dbReference type="PANTHER" id="PTHR43346">
    <property type="entry name" value="LIGAND BINDING DOMAIN PROTEIN, PUTATIVE (AFU_ORTHOLOGUE AFUA_6G14370)-RELATED"/>
    <property type="match status" value="1"/>
</dbReference>
<name>A0A6N8CMU4_9BACI</name>
<dbReference type="PANTHER" id="PTHR43346:SF1">
    <property type="entry name" value="QUERCETIN 2,3-DIOXYGENASE-RELATED"/>
    <property type="match status" value="1"/>
</dbReference>
<dbReference type="OrthoDB" id="3231985at2"/>
<organism evidence="2 3">
    <name type="scientific">Terrilactibacillus tamarindi</name>
    <dbReference type="NCBI Taxonomy" id="2599694"/>
    <lineage>
        <taxon>Bacteria</taxon>
        <taxon>Bacillati</taxon>
        <taxon>Bacillota</taxon>
        <taxon>Bacilli</taxon>
        <taxon>Bacillales</taxon>
        <taxon>Bacillaceae</taxon>
        <taxon>Terrilactibacillus</taxon>
    </lineage>
</organism>
<dbReference type="AlphaFoldDB" id="A0A6N8CMU4"/>